<keyword evidence="2" id="KW-1185">Reference proteome</keyword>
<reference evidence="1" key="1">
    <citation type="submission" date="2024-09" db="EMBL/GenBank/DDBJ databases">
        <title>Black Yeasts Isolated from many extreme environments.</title>
        <authorList>
            <person name="Coleine C."/>
            <person name="Stajich J.E."/>
            <person name="Selbmann L."/>
        </authorList>
    </citation>
    <scope>NUCLEOTIDE SEQUENCE</scope>
    <source>
        <strain evidence="1">CCFEE 5737</strain>
    </source>
</reference>
<accession>A0ACC3CX76</accession>
<feature type="non-terminal residue" evidence="1">
    <location>
        <position position="215"/>
    </location>
</feature>
<organism evidence="1 2">
    <name type="scientific">Coniosporium uncinatum</name>
    <dbReference type="NCBI Taxonomy" id="93489"/>
    <lineage>
        <taxon>Eukaryota</taxon>
        <taxon>Fungi</taxon>
        <taxon>Dikarya</taxon>
        <taxon>Ascomycota</taxon>
        <taxon>Pezizomycotina</taxon>
        <taxon>Dothideomycetes</taxon>
        <taxon>Dothideomycetes incertae sedis</taxon>
        <taxon>Coniosporium</taxon>
    </lineage>
</organism>
<name>A0ACC3CX76_9PEZI</name>
<protein>
    <submittedName>
        <fullName evidence="1">Uncharacterized protein</fullName>
    </submittedName>
</protein>
<dbReference type="EMBL" id="JAWDJW010010327">
    <property type="protein sequence ID" value="KAK3047853.1"/>
    <property type="molecule type" value="Genomic_DNA"/>
</dbReference>
<sequence>MFARPSSSAHVCLRCRLGLARQLRIRPTPSQHLYASSAASAAAAGQDGDESHGAPGFRKPYKPFKDRYPLGKVRGRQGKEVREDTAPLEIDSLGEPSEVIVLRDANIDAPRRQSGSQDGQREKESPSINEDILGSISQEKDAPEQEAVDEQLEGLRPSQEDGATNESVVLSQGEFGVLFKEIHDGFTKEQLGKYVASRQSMRGLGKNGAKTLKGK</sequence>
<evidence type="ECO:0000313" key="2">
    <source>
        <dbReference type="Proteomes" id="UP001186974"/>
    </source>
</evidence>
<gene>
    <name evidence="1" type="ORF">LTS18_013054</name>
</gene>
<proteinExistence type="predicted"/>
<comment type="caution">
    <text evidence="1">The sequence shown here is derived from an EMBL/GenBank/DDBJ whole genome shotgun (WGS) entry which is preliminary data.</text>
</comment>
<dbReference type="Proteomes" id="UP001186974">
    <property type="component" value="Unassembled WGS sequence"/>
</dbReference>
<evidence type="ECO:0000313" key="1">
    <source>
        <dbReference type="EMBL" id="KAK3047853.1"/>
    </source>
</evidence>